<organism evidence="1 2">
    <name type="scientific">Halopelagius inordinatus</name>
    <dbReference type="NCBI Taxonomy" id="553467"/>
    <lineage>
        <taxon>Archaea</taxon>
        <taxon>Methanobacteriati</taxon>
        <taxon>Methanobacteriota</taxon>
        <taxon>Stenosarchaea group</taxon>
        <taxon>Halobacteria</taxon>
        <taxon>Halobacteriales</taxon>
        <taxon>Haloferacaceae</taxon>
    </lineage>
</organism>
<dbReference type="NCBIfam" id="NF041913">
    <property type="entry name" value="HVO_2142"/>
    <property type="match status" value="1"/>
</dbReference>
<keyword evidence="2" id="KW-1185">Reference proteome</keyword>
<dbReference type="Proteomes" id="UP000198876">
    <property type="component" value="Unassembled WGS sequence"/>
</dbReference>
<sequence length="72" mass="7904">MNVERPAAISPEWCPDCGEEMRFSGTQSAGYAQFFCEPCRYRRDTFVGISTVEKAGAREDGVAAFDADEASD</sequence>
<name>A0A1I2WUQ3_9EURY</name>
<dbReference type="EMBL" id="FOOQ01000009">
    <property type="protein sequence ID" value="SFH04096.1"/>
    <property type="molecule type" value="Genomic_DNA"/>
</dbReference>
<dbReference type="AlphaFoldDB" id="A0A1I2WUQ3"/>
<proteinExistence type="predicted"/>
<gene>
    <name evidence="1" type="ORF">SAMN04488063_3670</name>
</gene>
<evidence type="ECO:0000313" key="2">
    <source>
        <dbReference type="Proteomes" id="UP000198876"/>
    </source>
</evidence>
<evidence type="ECO:0008006" key="3">
    <source>
        <dbReference type="Google" id="ProtNLM"/>
    </source>
</evidence>
<protein>
    <recommendedName>
        <fullName evidence="3">Small CPxCG-related zinc finger protein</fullName>
    </recommendedName>
</protein>
<dbReference type="STRING" id="553467.SAMN04488063_3670"/>
<dbReference type="OrthoDB" id="335891at2157"/>
<dbReference type="RefSeq" id="WP_092894011.1">
    <property type="nucleotide sequence ID" value="NZ_FOOQ01000009.1"/>
</dbReference>
<evidence type="ECO:0000313" key="1">
    <source>
        <dbReference type="EMBL" id="SFH04096.1"/>
    </source>
</evidence>
<dbReference type="InterPro" id="IPR049699">
    <property type="entry name" value="HVO_2142-like"/>
</dbReference>
<accession>A0A1I2WUQ3</accession>
<reference evidence="2" key="1">
    <citation type="submission" date="2016-10" db="EMBL/GenBank/DDBJ databases">
        <authorList>
            <person name="Varghese N."/>
            <person name="Submissions S."/>
        </authorList>
    </citation>
    <scope>NUCLEOTIDE SEQUENCE [LARGE SCALE GENOMIC DNA]</scope>
    <source>
        <strain evidence="2">CGMCC 1.7739</strain>
    </source>
</reference>